<proteinExistence type="inferred from homology"/>
<accession>A0A182NFL1</accession>
<evidence type="ECO:0000313" key="4">
    <source>
        <dbReference type="EnsemblMetazoa" id="ADIR006433-PA"/>
    </source>
</evidence>
<organism evidence="4 5">
    <name type="scientific">Anopheles dirus</name>
    <dbReference type="NCBI Taxonomy" id="7168"/>
    <lineage>
        <taxon>Eukaryota</taxon>
        <taxon>Metazoa</taxon>
        <taxon>Ecdysozoa</taxon>
        <taxon>Arthropoda</taxon>
        <taxon>Hexapoda</taxon>
        <taxon>Insecta</taxon>
        <taxon>Pterygota</taxon>
        <taxon>Neoptera</taxon>
        <taxon>Endopterygota</taxon>
        <taxon>Diptera</taxon>
        <taxon>Nematocera</taxon>
        <taxon>Culicoidea</taxon>
        <taxon>Culicidae</taxon>
        <taxon>Anophelinae</taxon>
        <taxon>Anopheles</taxon>
    </lineage>
</organism>
<dbReference type="EnsemblMetazoa" id="ADIR006433-RA">
    <property type="protein sequence ID" value="ADIR006433-PA"/>
    <property type="gene ID" value="ADIR006433"/>
</dbReference>
<dbReference type="STRING" id="7168.A0A182NFL1"/>
<evidence type="ECO:0000256" key="2">
    <source>
        <dbReference type="ARBA" id="ARBA00023054"/>
    </source>
</evidence>
<feature type="coiled-coil region" evidence="3">
    <location>
        <begin position="1"/>
        <end position="84"/>
    </location>
</feature>
<evidence type="ECO:0000256" key="3">
    <source>
        <dbReference type="SAM" id="Coils"/>
    </source>
</evidence>
<name>A0A182NFL1_9DIPT</name>
<dbReference type="Pfam" id="PF00261">
    <property type="entry name" value="Tropomyosin"/>
    <property type="match status" value="1"/>
</dbReference>
<reference evidence="4" key="2">
    <citation type="submission" date="2020-05" db="UniProtKB">
        <authorList>
            <consortium name="EnsemblMetazoa"/>
        </authorList>
    </citation>
    <scope>IDENTIFICATION</scope>
    <source>
        <strain evidence="4">WRAIR2</strain>
    </source>
</reference>
<dbReference type="FunFam" id="1.20.5.340:FF:000001">
    <property type="entry name" value="Tropomyosin alpha-1 chain isoform 2"/>
    <property type="match status" value="1"/>
</dbReference>
<keyword evidence="2 3" id="KW-0175">Coiled coil</keyword>
<dbReference type="VEuPathDB" id="VectorBase:ADIR006433"/>
<comment type="similarity">
    <text evidence="1">Belongs to the tropomyosin family.</text>
</comment>
<dbReference type="AlphaFoldDB" id="A0A182NFL1"/>
<dbReference type="SUPFAM" id="SSF57997">
    <property type="entry name" value="Tropomyosin"/>
    <property type="match status" value="1"/>
</dbReference>
<keyword evidence="5" id="KW-1185">Reference proteome</keyword>
<evidence type="ECO:0008006" key="6">
    <source>
        <dbReference type="Google" id="ProtNLM"/>
    </source>
</evidence>
<dbReference type="Gene3D" id="1.20.5.340">
    <property type="match status" value="1"/>
</dbReference>
<dbReference type="PANTHER" id="PTHR19269">
    <property type="entry name" value="TROPOMYOSIN"/>
    <property type="match status" value="1"/>
</dbReference>
<dbReference type="InterPro" id="IPR000533">
    <property type="entry name" value="Tropomyosin"/>
</dbReference>
<reference evidence="5" key="1">
    <citation type="submission" date="2013-03" db="EMBL/GenBank/DDBJ databases">
        <title>The Genome Sequence of Anopheles dirus WRAIR2.</title>
        <authorList>
            <consortium name="The Broad Institute Genomics Platform"/>
            <person name="Neafsey D.E."/>
            <person name="Walton C."/>
            <person name="Walker B."/>
            <person name="Young S.K."/>
            <person name="Zeng Q."/>
            <person name="Gargeya S."/>
            <person name="Fitzgerald M."/>
            <person name="Haas B."/>
            <person name="Abouelleil A."/>
            <person name="Allen A.W."/>
            <person name="Alvarado L."/>
            <person name="Arachchi H.M."/>
            <person name="Berlin A.M."/>
            <person name="Chapman S.B."/>
            <person name="Gainer-Dewar J."/>
            <person name="Goldberg J."/>
            <person name="Griggs A."/>
            <person name="Gujja S."/>
            <person name="Hansen M."/>
            <person name="Howarth C."/>
            <person name="Imamovic A."/>
            <person name="Ireland A."/>
            <person name="Larimer J."/>
            <person name="McCowan C."/>
            <person name="Murphy C."/>
            <person name="Pearson M."/>
            <person name="Poon T.W."/>
            <person name="Priest M."/>
            <person name="Roberts A."/>
            <person name="Saif S."/>
            <person name="Shea T."/>
            <person name="Sisk P."/>
            <person name="Sykes S."/>
            <person name="Wortman J."/>
            <person name="Nusbaum C."/>
            <person name="Birren B."/>
        </authorList>
    </citation>
    <scope>NUCLEOTIDE SEQUENCE [LARGE SCALE GENOMIC DNA]</scope>
    <source>
        <strain evidence="5">WRAIR2</strain>
    </source>
</reference>
<evidence type="ECO:0000256" key="1">
    <source>
        <dbReference type="ARBA" id="ARBA00009036"/>
    </source>
</evidence>
<protein>
    <recommendedName>
        <fullName evidence="6">Tropomyosin</fullName>
    </recommendedName>
</protein>
<sequence>MDAIKKKMQAMKLEKDNALDRALLCEQQARDANLRAEKAEEEARQLQKKIQAIENDLDQTQETLMQVNTKLEEKEKALQNYAKNEPEARGTGGQRIPHQRQHLIRCKYLNGFGFGSERKDVVSSGGG</sequence>
<dbReference type="Proteomes" id="UP000075884">
    <property type="component" value="Unassembled WGS sequence"/>
</dbReference>
<evidence type="ECO:0000313" key="5">
    <source>
        <dbReference type="Proteomes" id="UP000075884"/>
    </source>
</evidence>